<evidence type="ECO:0000313" key="1">
    <source>
        <dbReference type="EMBL" id="NOU62024.1"/>
    </source>
</evidence>
<protein>
    <submittedName>
        <fullName evidence="1">Redoxin domain-containing protein</fullName>
    </submittedName>
</protein>
<reference evidence="1 2" key="1">
    <citation type="submission" date="2018-12" db="EMBL/GenBank/DDBJ databases">
        <title>Marinifilum JC070 sp. nov., a marine bacterium isolated from Yongle Blue Hole in the South China Sea.</title>
        <authorList>
            <person name="Fu T."/>
        </authorList>
    </citation>
    <scope>NUCLEOTIDE SEQUENCE [LARGE SCALE GENOMIC DNA]</scope>
    <source>
        <strain evidence="1 2">JC070</strain>
    </source>
</reference>
<organism evidence="1 2">
    <name type="scientific">Marinifilum caeruleilacunae</name>
    <dbReference type="NCBI Taxonomy" id="2499076"/>
    <lineage>
        <taxon>Bacteria</taxon>
        <taxon>Pseudomonadati</taxon>
        <taxon>Bacteroidota</taxon>
        <taxon>Bacteroidia</taxon>
        <taxon>Marinilabiliales</taxon>
        <taxon>Marinifilaceae</taxon>
    </lineage>
</organism>
<keyword evidence="2" id="KW-1185">Reference proteome</keyword>
<dbReference type="EMBL" id="RZNH01000049">
    <property type="protein sequence ID" value="NOU62024.1"/>
    <property type="molecule type" value="Genomic_DNA"/>
</dbReference>
<dbReference type="SUPFAM" id="SSF52833">
    <property type="entry name" value="Thioredoxin-like"/>
    <property type="match status" value="1"/>
</dbReference>
<dbReference type="Proteomes" id="UP000732105">
    <property type="component" value="Unassembled WGS sequence"/>
</dbReference>
<proteinExistence type="predicted"/>
<dbReference type="InterPro" id="IPR036249">
    <property type="entry name" value="Thioredoxin-like_sf"/>
</dbReference>
<evidence type="ECO:0000313" key="2">
    <source>
        <dbReference type="Proteomes" id="UP000732105"/>
    </source>
</evidence>
<gene>
    <name evidence="1" type="ORF">ELS83_19675</name>
</gene>
<dbReference type="PROSITE" id="PS51257">
    <property type="entry name" value="PROKAR_LIPOPROTEIN"/>
    <property type="match status" value="1"/>
</dbReference>
<accession>A0ABX1X0T7</accession>
<comment type="caution">
    <text evidence="1">The sequence shown here is derived from an EMBL/GenBank/DDBJ whole genome shotgun (WGS) entry which is preliminary data.</text>
</comment>
<name>A0ABX1X0T7_9BACT</name>
<dbReference type="RefSeq" id="WP_171597285.1">
    <property type="nucleotide sequence ID" value="NZ_RZNH01000049.1"/>
</dbReference>
<sequence length="182" mass="21394">MKNITLILLILLFLIGCKENTGQNNISEVVKSFVGKELVLPDSLEIFYPKNFEIDEYFMDYTVAVVAFIDGNCSKCAEDILKWGNFIKTHQMCEEVSFCFYVGADSYWSLENFMNKNKIPFPIFKDPQKKFIRQNNLHSNSMFHSFLLIDKKIVLIGNPMKYEKILDLYMQEMRKELECESY</sequence>
<dbReference type="Gene3D" id="3.40.30.10">
    <property type="entry name" value="Glutaredoxin"/>
    <property type="match status" value="1"/>
</dbReference>